<dbReference type="Pfam" id="PF07883">
    <property type="entry name" value="Cupin_2"/>
    <property type="match status" value="1"/>
</dbReference>
<evidence type="ECO:0000313" key="2">
    <source>
        <dbReference type="EMBL" id="KRS14218.1"/>
    </source>
</evidence>
<dbReference type="Gene3D" id="2.60.120.10">
    <property type="entry name" value="Jelly Rolls"/>
    <property type="match status" value="1"/>
</dbReference>
<reference evidence="2 3" key="1">
    <citation type="submission" date="2015-04" db="EMBL/GenBank/DDBJ databases">
        <title>The draft genome sequence of Roseovarius sp.R12b.</title>
        <authorList>
            <person name="Li G."/>
            <person name="Lai Q."/>
            <person name="Shao Z."/>
            <person name="Yan P."/>
        </authorList>
    </citation>
    <scope>NUCLEOTIDE SEQUENCE [LARGE SCALE GENOMIC DNA]</scope>
    <source>
        <strain evidence="2 3">R12B</strain>
    </source>
</reference>
<dbReference type="RefSeq" id="WP_057789182.1">
    <property type="nucleotide sequence ID" value="NZ_LAXJ01000002.1"/>
</dbReference>
<comment type="caution">
    <text evidence="2">The sequence shown here is derived from an EMBL/GenBank/DDBJ whole genome shotgun (WGS) entry which is preliminary data.</text>
</comment>
<protein>
    <submittedName>
        <fullName evidence="2">Cupin</fullName>
    </submittedName>
</protein>
<accession>A0A0T5NZ90</accession>
<keyword evidence="3" id="KW-1185">Reference proteome</keyword>
<dbReference type="InterPro" id="IPR013096">
    <property type="entry name" value="Cupin_2"/>
</dbReference>
<sequence length="117" mass="13008">MANTPRKLTRADWAKNADSWAGHFEGKDLGTDITVLFVEFEETGKGPPLHTHPYDEVFILREGRARYSIGDDVIEAEAGDVLLAPAEVPHKFVNLGPGRLVSTDIHLSPEWIQTDLE</sequence>
<dbReference type="InterPro" id="IPR011051">
    <property type="entry name" value="RmlC_Cupin_sf"/>
</dbReference>
<dbReference type="InterPro" id="IPR014710">
    <property type="entry name" value="RmlC-like_jellyroll"/>
</dbReference>
<evidence type="ECO:0000259" key="1">
    <source>
        <dbReference type="Pfam" id="PF07883"/>
    </source>
</evidence>
<dbReference type="STRING" id="1641875.XM53_00285"/>
<evidence type="ECO:0000313" key="3">
    <source>
        <dbReference type="Proteomes" id="UP000051295"/>
    </source>
</evidence>
<proteinExistence type="predicted"/>
<dbReference type="SUPFAM" id="SSF51182">
    <property type="entry name" value="RmlC-like cupins"/>
    <property type="match status" value="1"/>
</dbReference>
<name>A0A0T5NZ90_9RHOB</name>
<dbReference type="Proteomes" id="UP000051295">
    <property type="component" value="Unassembled WGS sequence"/>
</dbReference>
<dbReference type="EMBL" id="LAXJ01000002">
    <property type="protein sequence ID" value="KRS14218.1"/>
    <property type="molecule type" value="Genomic_DNA"/>
</dbReference>
<feature type="domain" description="Cupin type-2" evidence="1">
    <location>
        <begin position="38"/>
        <end position="101"/>
    </location>
</feature>
<dbReference type="OrthoDB" id="9798709at2"/>
<organism evidence="2 3">
    <name type="scientific">Roseovarius atlanticus</name>
    <dbReference type="NCBI Taxonomy" id="1641875"/>
    <lineage>
        <taxon>Bacteria</taxon>
        <taxon>Pseudomonadati</taxon>
        <taxon>Pseudomonadota</taxon>
        <taxon>Alphaproteobacteria</taxon>
        <taxon>Rhodobacterales</taxon>
        <taxon>Roseobacteraceae</taxon>
        <taxon>Roseovarius</taxon>
    </lineage>
</organism>
<dbReference type="PATRIC" id="fig|1641875.4.peg.1133"/>
<dbReference type="AlphaFoldDB" id="A0A0T5NZ90"/>
<gene>
    <name evidence="2" type="ORF">XM53_00285</name>
</gene>